<dbReference type="CDD" id="cd14066">
    <property type="entry name" value="STKc_IRAK"/>
    <property type="match status" value="1"/>
</dbReference>
<gene>
    <name evidence="20" type="ORF">KP509_26G068900</name>
</gene>
<keyword evidence="9" id="KW-0067">ATP-binding</keyword>
<dbReference type="Gene3D" id="2.60.120.430">
    <property type="entry name" value="Galactose-binding lectin"/>
    <property type="match status" value="2"/>
</dbReference>
<evidence type="ECO:0000256" key="1">
    <source>
        <dbReference type="ARBA" id="ARBA00004162"/>
    </source>
</evidence>
<reference evidence="20" key="1">
    <citation type="submission" date="2021-08" db="EMBL/GenBank/DDBJ databases">
        <title>WGS assembly of Ceratopteris richardii.</title>
        <authorList>
            <person name="Marchant D.B."/>
            <person name="Chen G."/>
            <person name="Jenkins J."/>
            <person name="Shu S."/>
            <person name="Leebens-Mack J."/>
            <person name="Grimwood J."/>
            <person name="Schmutz J."/>
            <person name="Soltis P."/>
            <person name="Soltis D."/>
            <person name="Chen Z.-H."/>
        </authorList>
    </citation>
    <scope>NUCLEOTIDE SEQUENCE</scope>
    <source>
        <strain evidence="20">Whitten #5841</strain>
        <tissue evidence="20">Leaf</tissue>
    </source>
</reference>
<dbReference type="EMBL" id="CM035431">
    <property type="protein sequence ID" value="KAH7297416.1"/>
    <property type="molecule type" value="Genomic_DNA"/>
</dbReference>
<keyword evidence="13" id="KW-0325">Glycoprotein</keyword>
<keyword evidence="11 17" id="KW-0472">Membrane</keyword>
<evidence type="ECO:0000259" key="19">
    <source>
        <dbReference type="PROSITE" id="PS50011"/>
    </source>
</evidence>
<dbReference type="InterPro" id="IPR000719">
    <property type="entry name" value="Prot_kinase_dom"/>
</dbReference>
<comment type="caution">
    <text evidence="20">The sequence shown here is derived from an EMBL/GenBank/DDBJ whole genome shotgun (WGS) entry which is preliminary data.</text>
</comment>
<feature type="signal peptide" evidence="18">
    <location>
        <begin position="1"/>
        <end position="28"/>
    </location>
</feature>
<evidence type="ECO:0000256" key="12">
    <source>
        <dbReference type="ARBA" id="ARBA00023157"/>
    </source>
</evidence>
<accession>A0A8T2RM22</accession>
<evidence type="ECO:0000256" key="16">
    <source>
        <dbReference type="SAM" id="MobiDB-lite"/>
    </source>
</evidence>
<dbReference type="Pfam" id="PF12819">
    <property type="entry name" value="Malectin_like"/>
    <property type="match status" value="1"/>
</dbReference>
<evidence type="ECO:0000256" key="18">
    <source>
        <dbReference type="SAM" id="SignalP"/>
    </source>
</evidence>
<dbReference type="PROSITE" id="PS00108">
    <property type="entry name" value="PROTEIN_KINASE_ST"/>
    <property type="match status" value="1"/>
</dbReference>
<dbReference type="InterPro" id="IPR011009">
    <property type="entry name" value="Kinase-like_dom_sf"/>
</dbReference>
<dbReference type="SUPFAM" id="SSF56112">
    <property type="entry name" value="Protein kinase-like (PK-like)"/>
    <property type="match status" value="1"/>
</dbReference>
<sequence length="950" mass="105194">MRLLAIPRSSWIFKAFSVVCLSGIYARAQEGFTSIDCGGSESYKDENGISWIPDSQFSNIAGNTTIVTPPASAGSPSPLSTVRYFPGEQNKYCYVFNQKDHGVSKGATYLIRASFWAGAKLPYDTQVANQATFKLLIDADIWDELSITLPQTGREEMREIYVSAVKDTIDVCLTGKATGSDIPFISSLALRPLYENLTSVQNMHKAARNRALMSRHRINYGAASNDEYIRYQSDGLGDPYDRIWEPNVIEPTLTTTAAAGTDVFDHPPARVMQTAYESSDSFNISLSLPSGTSYHFTLYYSEISTNVTMDGQRVFSLQVLNGSTLFGSTVLDLFKLSNDTHNYAYITYSVFPMYIGSAGVANFVFTKQNGSIFGPIISGFELFQVFDNDMSLGTDDDEVATLKNITSFFPSLDIWTGDPCLPYTYNWLTCTNDSRPYISTIYMNNQGLTGKIPDGFKSFKALTQLSLADNKFNGYIPDLSSLLSLEILDLHNNSLTGPIPDFLGGLPALTTLNLDNNNFSGQVPKNLLDKVARSELKLSFAGNAFLCNDGSNMESCKINSGSNKKSNLGMIIGIAVGCVILALLIALCVAFYWKKVSRRPPRDNPAPQQNTAKSETDFRKKNLVSKANRAQEFSYHDIKSMTNDFKKEIGKGGFGPVYLGSLKNGKDVAVKVLSRDSRQGENEFLNEVELLSRVHHKNLVSLVGYCIEAELILVYEFMANGSLFDSLKGKGLNLTLWKDRLQIAADAAEGLDYLHRGCDPPIIHRDVKSSNILLSKEFEGKISDFGISKSRQYDTSTMTEDSQLFTVVQGSFGYLDPAYAETHIATHSIDVYAFGVVLFELVSGKPPMIQLATRTGEYIHIVQWAKPHIDRGNLSSIIDPRLSHDWNASCVWKVIDIALACVDPDRKKRPTMNEVKLELQSALSMKLESNLYDTTEQMASFTENIHVGAR</sequence>
<evidence type="ECO:0000256" key="9">
    <source>
        <dbReference type="ARBA" id="ARBA00022840"/>
    </source>
</evidence>
<dbReference type="GO" id="GO:0005886">
    <property type="term" value="C:plasma membrane"/>
    <property type="evidence" value="ECO:0007669"/>
    <property type="project" value="UniProtKB-SubCell"/>
</dbReference>
<evidence type="ECO:0000313" key="21">
    <source>
        <dbReference type="Proteomes" id="UP000825935"/>
    </source>
</evidence>
<dbReference type="PANTHER" id="PTHR45631:SF207">
    <property type="entry name" value="LRR RECEPTOR-LIKE SERINE_THREONINE-PROTEIN KINASE MEE39-RELATED"/>
    <property type="match status" value="1"/>
</dbReference>
<evidence type="ECO:0000256" key="17">
    <source>
        <dbReference type="SAM" id="Phobius"/>
    </source>
</evidence>
<dbReference type="Gene3D" id="3.80.10.10">
    <property type="entry name" value="Ribonuclease Inhibitor"/>
    <property type="match status" value="1"/>
</dbReference>
<keyword evidence="21" id="KW-1185">Reference proteome</keyword>
<evidence type="ECO:0000256" key="11">
    <source>
        <dbReference type="ARBA" id="ARBA00023136"/>
    </source>
</evidence>
<keyword evidence="5 17" id="KW-0812">Transmembrane</keyword>
<dbReference type="InterPro" id="IPR024788">
    <property type="entry name" value="Malectin-like_Carb-bd_dom"/>
</dbReference>
<comment type="catalytic activity">
    <reaction evidence="14">
        <text>L-threonyl-[protein] + ATP = O-phospho-L-threonyl-[protein] + ADP + H(+)</text>
        <dbReference type="Rhea" id="RHEA:46608"/>
        <dbReference type="Rhea" id="RHEA-COMP:11060"/>
        <dbReference type="Rhea" id="RHEA-COMP:11605"/>
        <dbReference type="ChEBI" id="CHEBI:15378"/>
        <dbReference type="ChEBI" id="CHEBI:30013"/>
        <dbReference type="ChEBI" id="CHEBI:30616"/>
        <dbReference type="ChEBI" id="CHEBI:61977"/>
        <dbReference type="ChEBI" id="CHEBI:456216"/>
        <dbReference type="EC" id="2.7.11.1"/>
    </reaction>
</comment>
<keyword evidence="12" id="KW-1015">Disulfide bond</keyword>
<dbReference type="GO" id="GO:0004672">
    <property type="term" value="F:protein kinase activity"/>
    <property type="evidence" value="ECO:0007669"/>
    <property type="project" value="InterPro"/>
</dbReference>
<evidence type="ECO:0000256" key="14">
    <source>
        <dbReference type="ARBA" id="ARBA00047899"/>
    </source>
</evidence>
<dbReference type="AlphaFoldDB" id="A0A8T2RM22"/>
<dbReference type="InterPro" id="IPR032675">
    <property type="entry name" value="LRR_dom_sf"/>
</dbReference>
<comment type="subcellular location">
    <subcellularLocation>
        <location evidence="1">Cell membrane</location>
        <topology evidence="1">Single-pass membrane protein</topology>
    </subcellularLocation>
</comment>
<evidence type="ECO:0000256" key="6">
    <source>
        <dbReference type="ARBA" id="ARBA00022729"/>
    </source>
</evidence>
<dbReference type="EC" id="2.7.11.1" evidence="2"/>
<evidence type="ECO:0000313" key="20">
    <source>
        <dbReference type="EMBL" id="KAH7297416.1"/>
    </source>
</evidence>
<dbReference type="SMART" id="SM00220">
    <property type="entry name" value="S_TKc"/>
    <property type="match status" value="1"/>
</dbReference>
<dbReference type="GO" id="GO:0005524">
    <property type="term" value="F:ATP binding"/>
    <property type="evidence" value="ECO:0007669"/>
    <property type="project" value="UniProtKB-KW"/>
</dbReference>
<evidence type="ECO:0000256" key="15">
    <source>
        <dbReference type="ARBA" id="ARBA00048679"/>
    </source>
</evidence>
<feature type="chain" id="PRO_5035789242" description="non-specific serine/threonine protein kinase" evidence="18">
    <location>
        <begin position="29"/>
        <end position="950"/>
    </location>
</feature>
<evidence type="ECO:0000256" key="13">
    <source>
        <dbReference type="ARBA" id="ARBA00023180"/>
    </source>
</evidence>
<evidence type="ECO:0000256" key="10">
    <source>
        <dbReference type="ARBA" id="ARBA00022989"/>
    </source>
</evidence>
<protein>
    <recommendedName>
        <fullName evidence="2">non-specific serine/threonine protein kinase</fullName>
        <ecNumber evidence="2">2.7.11.1</ecNumber>
    </recommendedName>
</protein>
<evidence type="ECO:0000256" key="3">
    <source>
        <dbReference type="ARBA" id="ARBA00022475"/>
    </source>
</evidence>
<keyword evidence="8" id="KW-0547">Nucleotide-binding</keyword>
<dbReference type="Gene3D" id="1.10.510.10">
    <property type="entry name" value="Transferase(Phosphotransferase) domain 1"/>
    <property type="match status" value="1"/>
</dbReference>
<dbReference type="InterPro" id="IPR001611">
    <property type="entry name" value="Leu-rich_rpt"/>
</dbReference>
<dbReference type="SUPFAM" id="SSF52058">
    <property type="entry name" value="L domain-like"/>
    <property type="match status" value="1"/>
</dbReference>
<keyword evidence="6 18" id="KW-0732">Signal</keyword>
<feature type="region of interest" description="Disordered" evidence="16">
    <location>
        <begin position="598"/>
        <end position="618"/>
    </location>
</feature>
<keyword evidence="4" id="KW-0433">Leucine-rich repeat</keyword>
<evidence type="ECO:0000256" key="5">
    <source>
        <dbReference type="ARBA" id="ARBA00022692"/>
    </source>
</evidence>
<dbReference type="InterPro" id="IPR001245">
    <property type="entry name" value="Ser-Thr/Tyr_kinase_cat_dom"/>
</dbReference>
<keyword evidence="7" id="KW-0677">Repeat</keyword>
<organism evidence="20 21">
    <name type="scientific">Ceratopteris richardii</name>
    <name type="common">Triangle waterfern</name>
    <dbReference type="NCBI Taxonomy" id="49495"/>
    <lineage>
        <taxon>Eukaryota</taxon>
        <taxon>Viridiplantae</taxon>
        <taxon>Streptophyta</taxon>
        <taxon>Embryophyta</taxon>
        <taxon>Tracheophyta</taxon>
        <taxon>Polypodiopsida</taxon>
        <taxon>Polypodiidae</taxon>
        <taxon>Polypodiales</taxon>
        <taxon>Pteridineae</taxon>
        <taxon>Pteridaceae</taxon>
        <taxon>Parkerioideae</taxon>
        <taxon>Ceratopteris</taxon>
    </lineage>
</organism>
<dbReference type="FunFam" id="1.10.510.10:FF:000468">
    <property type="entry name" value="PTI1-like tyrosine-protein kinase 3"/>
    <property type="match status" value="1"/>
</dbReference>
<evidence type="ECO:0000256" key="4">
    <source>
        <dbReference type="ARBA" id="ARBA00022614"/>
    </source>
</evidence>
<dbReference type="PROSITE" id="PS50011">
    <property type="entry name" value="PROTEIN_KINASE_DOM"/>
    <property type="match status" value="1"/>
</dbReference>
<dbReference type="Pfam" id="PF07714">
    <property type="entry name" value="PK_Tyr_Ser-Thr"/>
    <property type="match status" value="1"/>
</dbReference>
<dbReference type="InterPro" id="IPR008271">
    <property type="entry name" value="Ser/Thr_kinase_AS"/>
</dbReference>
<dbReference type="Gene3D" id="3.30.200.20">
    <property type="entry name" value="Phosphorylase Kinase, domain 1"/>
    <property type="match status" value="1"/>
</dbReference>
<feature type="domain" description="Protein kinase" evidence="19">
    <location>
        <begin position="643"/>
        <end position="923"/>
    </location>
</feature>
<dbReference type="Proteomes" id="UP000825935">
    <property type="component" value="Chromosome 26"/>
</dbReference>
<proteinExistence type="predicted"/>
<evidence type="ECO:0000256" key="2">
    <source>
        <dbReference type="ARBA" id="ARBA00012513"/>
    </source>
</evidence>
<name>A0A8T2RM22_CERRI</name>
<dbReference type="Pfam" id="PF13855">
    <property type="entry name" value="LRR_8"/>
    <property type="match status" value="1"/>
</dbReference>
<evidence type="ECO:0000256" key="8">
    <source>
        <dbReference type="ARBA" id="ARBA00022741"/>
    </source>
</evidence>
<keyword evidence="10 17" id="KW-1133">Transmembrane helix</keyword>
<dbReference type="FunFam" id="3.30.200.20:FF:000394">
    <property type="entry name" value="Leucine-rich repeat receptor-like protein kinase"/>
    <property type="match status" value="1"/>
</dbReference>
<comment type="catalytic activity">
    <reaction evidence="15">
        <text>L-seryl-[protein] + ATP = O-phospho-L-seryl-[protein] + ADP + H(+)</text>
        <dbReference type="Rhea" id="RHEA:17989"/>
        <dbReference type="Rhea" id="RHEA-COMP:9863"/>
        <dbReference type="Rhea" id="RHEA-COMP:11604"/>
        <dbReference type="ChEBI" id="CHEBI:15378"/>
        <dbReference type="ChEBI" id="CHEBI:29999"/>
        <dbReference type="ChEBI" id="CHEBI:30616"/>
        <dbReference type="ChEBI" id="CHEBI:83421"/>
        <dbReference type="ChEBI" id="CHEBI:456216"/>
        <dbReference type="EC" id="2.7.11.1"/>
    </reaction>
</comment>
<dbReference type="PANTHER" id="PTHR45631">
    <property type="entry name" value="OS07G0107800 PROTEIN-RELATED"/>
    <property type="match status" value="1"/>
</dbReference>
<evidence type="ECO:0000256" key="7">
    <source>
        <dbReference type="ARBA" id="ARBA00022737"/>
    </source>
</evidence>
<dbReference type="OrthoDB" id="1111193at2759"/>
<feature type="transmembrane region" description="Helical" evidence="17">
    <location>
        <begin position="568"/>
        <end position="593"/>
    </location>
</feature>
<dbReference type="FunFam" id="3.80.10.10:FF:000041">
    <property type="entry name" value="LRR receptor-like serine/threonine-protein kinase ERECTA"/>
    <property type="match status" value="1"/>
</dbReference>
<keyword evidence="3" id="KW-1003">Cell membrane</keyword>